<comment type="similarity">
    <text evidence="1">Belongs to the peptidase A31 family.</text>
</comment>
<dbReference type="GO" id="GO:0008047">
    <property type="term" value="F:enzyme activator activity"/>
    <property type="evidence" value="ECO:0007669"/>
    <property type="project" value="InterPro"/>
</dbReference>
<dbReference type="HOGENOM" id="CLU_099037_0_0_4"/>
<evidence type="ECO:0000313" key="5">
    <source>
        <dbReference type="EMBL" id="AAZ97333.1"/>
    </source>
</evidence>
<dbReference type="GO" id="GO:0016485">
    <property type="term" value="P:protein processing"/>
    <property type="evidence" value="ECO:0007669"/>
    <property type="project" value="TreeGrafter"/>
</dbReference>
<evidence type="ECO:0000256" key="4">
    <source>
        <dbReference type="ARBA" id="ARBA00022801"/>
    </source>
</evidence>
<dbReference type="eggNOG" id="COG0680">
    <property type="taxonomic scope" value="Bacteria"/>
</dbReference>
<keyword evidence="4" id="KW-0378">Hydrolase</keyword>
<name>Q3SJ37_THIDA</name>
<sequence>MKTLVLGIGNTLLTDEGVGVHLLDVLRPMLGDLHGVTLLDGGTLSFTLAASIEDADALIVVDAAELKRRPGEWAVLEGEEMDRFLIGARKASVHEVGLADLRTIALLAGHWPERRALLAIQPAVIDWGEFPTAPVAAAMPPACAAIAHLIRGWHDA</sequence>
<organism evidence="5 6">
    <name type="scientific">Thiobacillus denitrificans (strain ATCC 25259 / T1)</name>
    <dbReference type="NCBI Taxonomy" id="292415"/>
    <lineage>
        <taxon>Bacteria</taxon>
        <taxon>Pseudomonadati</taxon>
        <taxon>Pseudomonadota</taxon>
        <taxon>Betaproteobacteria</taxon>
        <taxon>Nitrosomonadales</taxon>
        <taxon>Thiobacillaceae</taxon>
        <taxon>Thiobacillus</taxon>
    </lineage>
</organism>
<evidence type="ECO:0000313" key="6">
    <source>
        <dbReference type="Proteomes" id="UP000008291"/>
    </source>
</evidence>
<accession>Q3SJ37</accession>
<dbReference type="InterPro" id="IPR023430">
    <property type="entry name" value="Pept_HybD-like_dom_sf"/>
</dbReference>
<dbReference type="PRINTS" id="PR00446">
    <property type="entry name" value="HYDRGNUPTAKE"/>
</dbReference>
<gene>
    <name evidence="5" type="ordered locus">Tbd_1380</name>
</gene>
<dbReference type="KEGG" id="tbd:Tbd_1380"/>
<dbReference type="RefSeq" id="WP_011311892.1">
    <property type="nucleotide sequence ID" value="NC_007404.1"/>
</dbReference>
<dbReference type="STRING" id="292415.Tbd_1380"/>
<evidence type="ECO:0000256" key="3">
    <source>
        <dbReference type="ARBA" id="ARBA00022750"/>
    </source>
</evidence>
<dbReference type="EMBL" id="CP000116">
    <property type="protein sequence ID" value="AAZ97333.1"/>
    <property type="molecule type" value="Genomic_DNA"/>
</dbReference>
<evidence type="ECO:0000256" key="1">
    <source>
        <dbReference type="ARBA" id="ARBA00006814"/>
    </source>
</evidence>
<dbReference type="Proteomes" id="UP000008291">
    <property type="component" value="Chromosome"/>
</dbReference>
<reference evidence="5 6" key="1">
    <citation type="journal article" date="2006" name="J. Bacteriol.">
        <title>The genome sequence of the obligately chemolithoautotrophic, facultatively anaerobic bacterium Thiobacillus denitrificans.</title>
        <authorList>
            <person name="Beller H.R."/>
            <person name="Chain P.S."/>
            <person name="Letain T.E."/>
            <person name="Chakicherla A."/>
            <person name="Larimer F.W."/>
            <person name="Richardson P.M."/>
            <person name="Coleman M.A."/>
            <person name="Wood A.P."/>
            <person name="Kelly D.P."/>
        </authorList>
    </citation>
    <scope>NUCLEOTIDE SEQUENCE [LARGE SCALE GENOMIC DNA]</scope>
    <source>
        <strain evidence="5 6">ATCC 25259</strain>
    </source>
</reference>
<dbReference type="CDD" id="cd06062">
    <property type="entry name" value="H2MP_MemB-H2up"/>
    <property type="match status" value="1"/>
</dbReference>
<protein>
    <submittedName>
        <fullName evidence="5">Peptidase M52, hydrogen uptake protein</fullName>
    </submittedName>
</protein>
<dbReference type="SUPFAM" id="SSF53163">
    <property type="entry name" value="HybD-like"/>
    <property type="match status" value="1"/>
</dbReference>
<proteinExistence type="inferred from homology"/>
<dbReference type="GO" id="GO:0004190">
    <property type="term" value="F:aspartic-type endopeptidase activity"/>
    <property type="evidence" value="ECO:0007669"/>
    <property type="project" value="UniProtKB-KW"/>
</dbReference>
<dbReference type="Gene3D" id="3.40.50.1450">
    <property type="entry name" value="HybD-like"/>
    <property type="match status" value="1"/>
</dbReference>
<keyword evidence="6" id="KW-1185">Reference proteome</keyword>
<keyword evidence="2" id="KW-0645">Protease</keyword>
<dbReference type="AlphaFoldDB" id="Q3SJ37"/>
<dbReference type="Pfam" id="PF01750">
    <property type="entry name" value="HycI"/>
    <property type="match status" value="1"/>
</dbReference>
<dbReference type="OrthoDB" id="9792731at2"/>
<dbReference type="InterPro" id="IPR000671">
    <property type="entry name" value="Peptidase_A31"/>
</dbReference>
<dbReference type="PANTHER" id="PTHR30302">
    <property type="entry name" value="HYDROGENASE 1 MATURATION PROTEASE"/>
    <property type="match status" value="1"/>
</dbReference>
<keyword evidence="3" id="KW-0064">Aspartyl protease</keyword>
<dbReference type="PANTHER" id="PTHR30302:SF1">
    <property type="entry name" value="HYDROGENASE 2 MATURATION PROTEASE"/>
    <property type="match status" value="1"/>
</dbReference>
<evidence type="ECO:0000256" key="2">
    <source>
        <dbReference type="ARBA" id="ARBA00022670"/>
    </source>
</evidence>
<dbReference type="NCBIfam" id="TIGR00072">
    <property type="entry name" value="hydrog_prot"/>
    <property type="match status" value="1"/>
</dbReference>